<evidence type="ECO:0000313" key="6">
    <source>
        <dbReference type="EMBL" id="KAJ0185066.1"/>
    </source>
</evidence>
<feature type="domain" description="Knottins-like" evidence="5">
    <location>
        <begin position="67"/>
        <end position="115"/>
    </location>
</feature>
<dbReference type="PANTHER" id="PTHR33147">
    <property type="entry name" value="DEFENSIN-LIKE PROTEIN 1"/>
    <property type="match status" value="1"/>
</dbReference>
<dbReference type="EMBL" id="NBSK02000009">
    <property type="protein sequence ID" value="KAJ0185066.1"/>
    <property type="molecule type" value="Genomic_DNA"/>
</dbReference>
<dbReference type="Proteomes" id="UP000235145">
    <property type="component" value="Unassembled WGS sequence"/>
</dbReference>
<dbReference type="CDD" id="cd00107">
    <property type="entry name" value="Knot1"/>
    <property type="match status" value="1"/>
</dbReference>
<dbReference type="Gene3D" id="3.30.30.10">
    <property type="entry name" value="Knottin, scorpion toxin-like"/>
    <property type="match status" value="1"/>
</dbReference>
<sequence>MAKSTNPLAVIFVFLFVFFLVLRIDILCPTFCKLVMVILLNFGWFDFYIMLKVTADTVVGTKETNKICERRSKTWSGFCGDSKHCDQQCREWEGAKHGACHRDGVGRACFCYFNC</sequence>
<comment type="caution">
    <text evidence="6">The sequence shown here is derived from an EMBL/GenBank/DDBJ whole genome shotgun (WGS) entry which is preliminary data.</text>
</comment>
<evidence type="ECO:0000313" key="7">
    <source>
        <dbReference type="Proteomes" id="UP000235145"/>
    </source>
</evidence>
<dbReference type="InterPro" id="IPR008176">
    <property type="entry name" value="Defensin_plant"/>
</dbReference>
<gene>
    <name evidence="6" type="ORF">LSAT_V11C900499420</name>
</gene>
<keyword evidence="4" id="KW-1015">Disulfide bond</keyword>
<dbReference type="InterPro" id="IPR003614">
    <property type="entry name" value="Knottins"/>
</dbReference>
<reference evidence="6 7" key="1">
    <citation type="journal article" date="2017" name="Nat. Commun.">
        <title>Genome assembly with in vitro proximity ligation data and whole-genome triplication in lettuce.</title>
        <authorList>
            <person name="Reyes-Chin-Wo S."/>
            <person name="Wang Z."/>
            <person name="Yang X."/>
            <person name="Kozik A."/>
            <person name="Arikit S."/>
            <person name="Song C."/>
            <person name="Xia L."/>
            <person name="Froenicke L."/>
            <person name="Lavelle D.O."/>
            <person name="Truco M.J."/>
            <person name="Xia R."/>
            <person name="Zhu S."/>
            <person name="Xu C."/>
            <person name="Xu H."/>
            <person name="Xu X."/>
            <person name="Cox K."/>
            <person name="Korf I."/>
            <person name="Meyers B.C."/>
            <person name="Michelmore R.W."/>
        </authorList>
    </citation>
    <scope>NUCLEOTIDE SEQUENCE [LARGE SCALE GENOMIC DNA]</scope>
    <source>
        <strain evidence="7">cv. Salinas</strain>
        <tissue evidence="6">Seedlings</tissue>
    </source>
</reference>
<dbReference type="AlphaFoldDB" id="A0A9R1UDD3"/>
<dbReference type="InterPro" id="IPR036574">
    <property type="entry name" value="Scorpion_toxin-like_sf"/>
</dbReference>
<evidence type="ECO:0000256" key="2">
    <source>
        <dbReference type="ARBA" id="ARBA00022525"/>
    </source>
</evidence>
<evidence type="ECO:0000259" key="5">
    <source>
        <dbReference type="SMART" id="SM00505"/>
    </source>
</evidence>
<comment type="subcellular location">
    <subcellularLocation>
        <location evidence="1">Secreted</location>
    </subcellularLocation>
</comment>
<dbReference type="PROSITE" id="PS00940">
    <property type="entry name" value="GAMMA_THIONIN"/>
    <property type="match status" value="1"/>
</dbReference>
<dbReference type="PANTHER" id="PTHR33147:SF46">
    <property type="entry name" value="DEFENSIN-LIKE PROTEIN 19"/>
    <property type="match status" value="1"/>
</dbReference>
<name>A0A9R1UDD3_LACSA</name>
<keyword evidence="7" id="KW-1185">Reference proteome</keyword>
<dbReference type="SMART" id="SM00505">
    <property type="entry name" value="Knot1"/>
    <property type="match status" value="1"/>
</dbReference>
<accession>A0A9R1UDD3</accession>
<evidence type="ECO:0000256" key="4">
    <source>
        <dbReference type="ARBA" id="ARBA00023157"/>
    </source>
</evidence>
<keyword evidence="2" id="KW-0964">Secreted</keyword>
<dbReference type="Pfam" id="PF00304">
    <property type="entry name" value="Gamma-thionin"/>
    <property type="match status" value="1"/>
</dbReference>
<dbReference type="GO" id="GO:0005576">
    <property type="term" value="C:extracellular region"/>
    <property type="evidence" value="ECO:0007669"/>
    <property type="project" value="UniProtKB-SubCell"/>
</dbReference>
<proteinExistence type="predicted"/>
<protein>
    <recommendedName>
        <fullName evidence="5">Knottins-like domain-containing protein</fullName>
    </recommendedName>
</protein>
<evidence type="ECO:0000256" key="3">
    <source>
        <dbReference type="ARBA" id="ARBA00022729"/>
    </source>
</evidence>
<keyword evidence="3" id="KW-0732">Signal</keyword>
<dbReference type="SUPFAM" id="SSF57095">
    <property type="entry name" value="Scorpion toxin-like"/>
    <property type="match status" value="1"/>
</dbReference>
<dbReference type="GO" id="GO:0006952">
    <property type="term" value="P:defense response"/>
    <property type="evidence" value="ECO:0007669"/>
    <property type="project" value="InterPro"/>
</dbReference>
<evidence type="ECO:0000256" key="1">
    <source>
        <dbReference type="ARBA" id="ARBA00004613"/>
    </source>
</evidence>
<organism evidence="6 7">
    <name type="scientific">Lactuca sativa</name>
    <name type="common">Garden lettuce</name>
    <dbReference type="NCBI Taxonomy" id="4236"/>
    <lineage>
        <taxon>Eukaryota</taxon>
        <taxon>Viridiplantae</taxon>
        <taxon>Streptophyta</taxon>
        <taxon>Embryophyta</taxon>
        <taxon>Tracheophyta</taxon>
        <taxon>Spermatophyta</taxon>
        <taxon>Magnoliopsida</taxon>
        <taxon>eudicotyledons</taxon>
        <taxon>Gunneridae</taxon>
        <taxon>Pentapetalae</taxon>
        <taxon>asterids</taxon>
        <taxon>campanulids</taxon>
        <taxon>Asterales</taxon>
        <taxon>Asteraceae</taxon>
        <taxon>Cichorioideae</taxon>
        <taxon>Cichorieae</taxon>
        <taxon>Lactucinae</taxon>
        <taxon>Lactuca</taxon>
    </lineage>
</organism>